<keyword evidence="4" id="KW-0410">Iron transport</keyword>
<dbReference type="SUPFAM" id="SSF56935">
    <property type="entry name" value="Porins"/>
    <property type="match status" value="1"/>
</dbReference>
<dbReference type="GO" id="GO:0006826">
    <property type="term" value="P:iron ion transport"/>
    <property type="evidence" value="ECO:0007669"/>
    <property type="project" value="UniProtKB-KW"/>
</dbReference>
<dbReference type="Pfam" id="PF00593">
    <property type="entry name" value="TonB_dep_Rec_b-barrel"/>
    <property type="match status" value="1"/>
</dbReference>
<keyword evidence="16" id="KW-0675">Receptor</keyword>
<evidence type="ECO:0000256" key="6">
    <source>
        <dbReference type="ARBA" id="ARBA00023004"/>
    </source>
</evidence>
<evidence type="ECO:0000256" key="2">
    <source>
        <dbReference type="ARBA" id="ARBA00022448"/>
    </source>
</evidence>
<accession>A0A502KSP0</accession>
<evidence type="ECO:0000256" key="10">
    <source>
        <dbReference type="ARBA" id="ARBA00023237"/>
    </source>
</evidence>
<sequence length="758" mass="83719">MNKFNIKKSYIALAITSALSVNVSYAEEAAAEQQDSGLERIEVTARKTAESLQNVPVAVTSIGAEQLAQNGVSVMTEVQQFSPNTTLQSSRGTNSTLTAFIRGVGQDDPLWGYEPGVGIYVDDVYIARPQGAVLDIVDVERIEVLRGPQGSLYGKNTIGGAIKYVTKKMSGDMEFDLAATFGNYARQDYKVAAKLPVIGDKLYFGFALANLTRDGFGKFLESDLPNQDLENYNKDVFAGRATLEFTPSDDWFFRFNYDKTIDDSNAKGGYRLLPSIVTDAPVPDSVYDSYTSMPTWNSVESEGMSLTAEYFINDFWSLKSVTASRSNYSRTNIDFDNTAERIFDVPAIYDDEQFTQEFQLNYDGEDLTFVSGLYYYDGESCGHFDAILEHLGTSLSLPGLTREVTGCNNSESYAVYAQGSYNVTDKLSFTLGGRYTQEEKDAIVNNGVVYQTVYPEDGWVPGYERGDVAFPEVLNDSEDWSRFSPRAGVEYQYSADMMFFASYSQGFKSGTFNPRASGPEPAVDPEIVDSFEVGVKSEWNNNLRVNATVFYLVHQDRQFVTVLPIEGGDGSELSQRLGNIGQSTATGLELEVNYAATDSLDLFATLGLIDSSFEEVNSYDSDGNPIDITDDFTITNTPKTTANIGFTYDIESSVGGFVVNGNYYYRSEYDLNVTDNLLTQDGYGLLNFGVNWYSNDGDWTAALHWKNITDEEYLVGNYAFLGEQNDDGSYNPGLGGDTTLIGYYGDPSTVSLTIGYSF</sequence>
<keyword evidence="13" id="KW-0732">Signal</keyword>
<feature type="signal peptide" evidence="13">
    <location>
        <begin position="1"/>
        <end position="26"/>
    </location>
</feature>
<evidence type="ECO:0000313" key="16">
    <source>
        <dbReference type="EMBL" id="TPH14592.1"/>
    </source>
</evidence>
<dbReference type="InterPro" id="IPR036942">
    <property type="entry name" value="Beta-barrel_TonB_sf"/>
</dbReference>
<keyword evidence="6" id="KW-0408">Iron</keyword>
<comment type="caution">
    <text evidence="16">The sequence shown here is derived from an EMBL/GenBank/DDBJ whole genome shotgun (WGS) entry which is preliminary data.</text>
</comment>
<keyword evidence="5 11" id="KW-0812">Transmembrane</keyword>
<dbReference type="EMBL" id="SAWY01000021">
    <property type="protein sequence ID" value="TPH14592.1"/>
    <property type="molecule type" value="Genomic_DNA"/>
</dbReference>
<dbReference type="PROSITE" id="PS52016">
    <property type="entry name" value="TONB_DEPENDENT_REC_3"/>
    <property type="match status" value="1"/>
</dbReference>
<keyword evidence="8 12" id="KW-0798">TonB box</keyword>
<proteinExistence type="inferred from homology"/>
<feature type="domain" description="TonB-dependent receptor plug" evidence="15">
    <location>
        <begin position="52"/>
        <end position="161"/>
    </location>
</feature>
<keyword evidence="17" id="KW-1185">Reference proteome</keyword>
<keyword evidence="10 11" id="KW-0998">Cell outer membrane</keyword>
<feature type="domain" description="TonB-dependent receptor-like beta-barrel" evidence="14">
    <location>
        <begin position="290"/>
        <end position="704"/>
    </location>
</feature>
<dbReference type="Gene3D" id="2.40.170.20">
    <property type="entry name" value="TonB-dependent receptor, beta-barrel domain"/>
    <property type="match status" value="1"/>
</dbReference>
<evidence type="ECO:0000256" key="5">
    <source>
        <dbReference type="ARBA" id="ARBA00022692"/>
    </source>
</evidence>
<dbReference type="PANTHER" id="PTHR32552">
    <property type="entry name" value="FERRICHROME IRON RECEPTOR-RELATED"/>
    <property type="match status" value="1"/>
</dbReference>
<organism evidence="16 17">
    <name type="scientific">Litorilituus lipolyticus</name>
    <dbReference type="NCBI Taxonomy" id="2491017"/>
    <lineage>
        <taxon>Bacteria</taxon>
        <taxon>Pseudomonadati</taxon>
        <taxon>Pseudomonadota</taxon>
        <taxon>Gammaproteobacteria</taxon>
        <taxon>Alteromonadales</taxon>
        <taxon>Colwelliaceae</taxon>
        <taxon>Litorilituus</taxon>
    </lineage>
</organism>
<evidence type="ECO:0000256" key="13">
    <source>
        <dbReference type="SAM" id="SignalP"/>
    </source>
</evidence>
<dbReference type="Pfam" id="PF07715">
    <property type="entry name" value="Plug"/>
    <property type="match status" value="1"/>
</dbReference>
<dbReference type="InterPro" id="IPR039426">
    <property type="entry name" value="TonB-dep_rcpt-like"/>
</dbReference>
<dbReference type="InterPro" id="IPR000531">
    <property type="entry name" value="Beta-barrel_TonB"/>
</dbReference>
<keyword evidence="9 11" id="KW-0472">Membrane</keyword>
<evidence type="ECO:0000256" key="1">
    <source>
        <dbReference type="ARBA" id="ARBA00004571"/>
    </source>
</evidence>
<dbReference type="CDD" id="cd01347">
    <property type="entry name" value="ligand_gated_channel"/>
    <property type="match status" value="1"/>
</dbReference>
<evidence type="ECO:0000256" key="9">
    <source>
        <dbReference type="ARBA" id="ARBA00023136"/>
    </source>
</evidence>
<dbReference type="AlphaFoldDB" id="A0A502KSP0"/>
<evidence type="ECO:0000259" key="14">
    <source>
        <dbReference type="Pfam" id="PF00593"/>
    </source>
</evidence>
<reference evidence="16 17" key="1">
    <citation type="submission" date="2019-01" db="EMBL/GenBank/DDBJ databases">
        <title>Litorilituus lipolytica sp. nov., isolated from intertidal sand of the Yellow Sea in China.</title>
        <authorList>
            <person name="Liu A."/>
        </authorList>
    </citation>
    <scope>NUCLEOTIDE SEQUENCE [LARGE SCALE GENOMIC DNA]</scope>
    <source>
        <strain evidence="16 17">RZ04</strain>
    </source>
</reference>
<dbReference type="RefSeq" id="WP_140603473.1">
    <property type="nucleotide sequence ID" value="NZ_SAWY01000021.1"/>
</dbReference>
<comment type="subcellular location">
    <subcellularLocation>
        <location evidence="1 11">Cell outer membrane</location>
        <topology evidence="1 11">Multi-pass membrane protein</topology>
    </subcellularLocation>
</comment>
<keyword evidence="7" id="KW-0406">Ion transport</keyword>
<evidence type="ECO:0000256" key="3">
    <source>
        <dbReference type="ARBA" id="ARBA00022452"/>
    </source>
</evidence>
<dbReference type="InterPro" id="IPR012910">
    <property type="entry name" value="Plug_dom"/>
</dbReference>
<evidence type="ECO:0000313" key="17">
    <source>
        <dbReference type="Proteomes" id="UP000315303"/>
    </source>
</evidence>
<evidence type="ECO:0000259" key="15">
    <source>
        <dbReference type="Pfam" id="PF07715"/>
    </source>
</evidence>
<feature type="chain" id="PRO_5021442805" evidence="13">
    <location>
        <begin position="27"/>
        <end position="758"/>
    </location>
</feature>
<evidence type="ECO:0000256" key="12">
    <source>
        <dbReference type="RuleBase" id="RU003357"/>
    </source>
</evidence>
<name>A0A502KSP0_9GAMM</name>
<keyword evidence="2 11" id="KW-0813">Transport</keyword>
<evidence type="ECO:0000256" key="11">
    <source>
        <dbReference type="PROSITE-ProRule" id="PRU01360"/>
    </source>
</evidence>
<evidence type="ECO:0000256" key="4">
    <source>
        <dbReference type="ARBA" id="ARBA00022496"/>
    </source>
</evidence>
<keyword evidence="3 11" id="KW-1134">Transmembrane beta strand</keyword>
<dbReference type="GO" id="GO:0009279">
    <property type="term" value="C:cell outer membrane"/>
    <property type="evidence" value="ECO:0007669"/>
    <property type="project" value="UniProtKB-SubCell"/>
</dbReference>
<comment type="similarity">
    <text evidence="11 12">Belongs to the TonB-dependent receptor family.</text>
</comment>
<protein>
    <submittedName>
        <fullName evidence="16">TonB-dependent receptor</fullName>
    </submittedName>
</protein>
<dbReference type="Proteomes" id="UP000315303">
    <property type="component" value="Unassembled WGS sequence"/>
</dbReference>
<dbReference type="PANTHER" id="PTHR32552:SF81">
    <property type="entry name" value="TONB-DEPENDENT OUTER MEMBRANE RECEPTOR"/>
    <property type="match status" value="1"/>
</dbReference>
<evidence type="ECO:0000256" key="8">
    <source>
        <dbReference type="ARBA" id="ARBA00023077"/>
    </source>
</evidence>
<dbReference type="OrthoDB" id="7051185at2"/>
<gene>
    <name evidence="16" type="ORF">EPA86_10835</name>
</gene>
<evidence type="ECO:0000256" key="7">
    <source>
        <dbReference type="ARBA" id="ARBA00023065"/>
    </source>
</evidence>